<reference evidence="1 2" key="1">
    <citation type="submission" date="2019-03" db="EMBL/GenBank/DDBJ databases">
        <title>Genomic Encyclopedia of Type Strains, Phase III (KMG-III): the genomes of soil and plant-associated and newly described type strains.</title>
        <authorList>
            <person name="Whitman W."/>
        </authorList>
    </citation>
    <scope>NUCLEOTIDE SEQUENCE [LARGE SCALE GENOMIC DNA]</scope>
    <source>
        <strain evidence="1 2">DSM 27373</strain>
    </source>
</reference>
<organism evidence="1 2">
    <name type="scientific">Nesterenkonia aurantiaca</name>
    <dbReference type="NCBI Taxonomy" id="1436010"/>
    <lineage>
        <taxon>Bacteria</taxon>
        <taxon>Bacillati</taxon>
        <taxon>Actinomycetota</taxon>
        <taxon>Actinomycetes</taxon>
        <taxon>Micrococcales</taxon>
        <taxon>Micrococcaceae</taxon>
        <taxon>Nesterenkonia</taxon>
    </lineage>
</organism>
<dbReference type="AlphaFoldDB" id="A0A4R7G6H1"/>
<gene>
    <name evidence="1" type="ORF">EV640_102191</name>
</gene>
<accession>A0A4R7G6H1</accession>
<evidence type="ECO:0000313" key="1">
    <source>
        <dbReference type="EMBL" id="TDS86896.1"/>
    </source>
</evidence>
<comment type="caution">
    <text evidence="1">The sequence shown here is derived from an EMBL/GenBank/DDBJ whole genome shotgun (WGS) entry which is preliminary data.</text>
</comment>
<dbReference type="EMBL" id="SOAN01000002">
    <property type="protein sequence ID" value="TDS86896.1"/>
    <property type="molecule type" value="Genomic_DNA"/>
</dbReference>
<evidence type="ECO:0000313" key="2">
    <source>
        <dbReference type="Proteomes" id="UP000294506"/>
    </source>
</evidence>
<protein>
    <submittedName>
        <fullName evidence="1">Uncharacterized protein</fullName>
    </submittedName>
</protein>
<name>A0A4R7G6H1_9MICC</name>
<proteinExistence type="predicted"/>
<keyword evidence="2" id="KW-1185">Reference proteome</keyword>
<dbReference type="Proteomes" id="UP000294506">
    <property type="component" value="Unassembled WGS sequence"/>
</dbReference>
<sequence>MVCFILLISHDLAVVGMLADHIRVLYRGPRGRKPSVLV</sequence>